<protein>
    <submittedName>
        <fullName evidence="1">Uncharacterized protein</fullName>
    </submittedName>
</protein>
<dbReference type="EMBL" id="KC662249">
    <property type="protein sequence ID" value="AGM15703.1"/>
    <property type="molecule type" value="Genomic_DNA"/>
</dbReference>
<evidence type="ECO:0000313" key="2">
    <source>
        <dbReference type="Proteomes" id="UP000204225"/>
    </source>
</evidence>
<reference evidence="1 2" key="1">
    <citation type="journal article" date="2013" name="Proc. Natl. Acad. Sci. U.S.A.">
        <title>Genome of Phaeocystis globosa virus PgV-16T highlights the common ancestry of the largest known DNA viruses infecting eukaryotes.</title>
        <authorList>
            <person name="Santini S."/>
            <person name="Jeudy S."/>
            <person name="Bartoli J."/>
            <person name="Poirot O."/>
            <person name="Lescot M."/>
            <person name="Abergel C."/>
            <person name="Barbe V."/>
            <person name="Wommack K.E."/>
            <person name="Noordeloos A.A."/>
            <person name="Brussaard C.P."/>
            <person name="Claverie J.M."/>
        </authorList>
    </citation>
    <scope>NUCLEOTIDE SEQUENCE [LARGE SCALE GENOMIC DNA]</scope>
    <source>
        <strain evidence="1 2">16T</strain>
    </source>
</reference>
<sequence>MTPQDYTNRLDWSVCYSPDDVHIICFYYYPIYMVFQFIQALFTLSFVLCSGTAFATLFVSKFLHMPAQITFEKLYDGNKERYEYVSFFLEELEEYYEMEEDKDEEFIKSLSNKYIYYSFNFREKDYKIIMNYNHADESFDYFLDEKSHTLPFTFLDTVARIYSVKYGCRNIYIDNHDNTQTLIDSLNPPEPTDDVETDKKEDAGADIFYSKKNKVKAVDTKKAIQNYRSISCKYKGLLTEFNDLIIGFDMYNSADTMITSIDELDNEIFHTKKINDTDVLQNIKKFLSFKDFKDSIKS</sequence>
<evidence type="ECO:0000313" key="1">
    <source>
        <dbReference type="EMBL" id="AGM15703.1"/>
    </source>
</evidence>
<proteinExistence type="predicted"/>
<accession>A0AC59EXL1</accession>
<keyword evidence="2" id="KW-1185">Reference proteome</keyword>
<name>A0AC59EXL1_9VIRU</name>
<organism evidence="1 2">
    <name type="scientific">Phaeocystis globosa virus PgV-16T</name>
    <dbReference type="NCBI Taxonomy" id="3071227"/>
    <lineage>
        <taxon>Viruses</taxon>
        <taxon>Varidnaviria</taxon>
        <taxon>Bamfordvirae</taxon>
        <taxon>Nucleocytoviricota</taxon>
        <taxon>Megaviricetes</taxon>
        <taxon>Imitervirales</taxon>
        <taxon>Mesomimiviridae</taxon>
        <taxon>Tethysvirus</taxon>
        <taxon>Tethysvirus hollandense</taxon>
    </lineage>
</organism>
<gene>
    <name evidence="1" type="ORF">PGCG_00399</name>
</gene>
<dbReference type="Proteomes" id="UP000204225">
    <property type="component" value="Segment"/>
</dbReference>